<feature type="transmembrane region" description="Helical" evidence="2">
    <location>
        <begin position="141"/>
        <end position="160"/>
    </location>
</feature>
<keyword evidence="2" id="KW-0472">Membrane</keyword>
<feature type="transmembrane region" description="Helical" evidence="2">
    <location>
        <begin position="112"/>
        <end position="134"/>
    </location>
</feature>
<feature type="transmembrane region" description="Helical" evidence="2">
    <location>
        <begin position="166"/>
        <end position="186"/>
    </location>
</feature>
<dbReference type="SMART" id="SM00460">
    <property type="entry name" value="TGc"/>
    <property type="match status" value="1"/>
</dbReference>
<evidence type="ECO:0000313" key="4">
    <source>
        <dbReference type="EMBL" id="SUJ17551.1"/>
    </source>
</evidence>
<feature type="transmembrane region" description="Helical" evidence="2">
    <location>
        <begin position="198"/>
        <end position="218"/>
    </location>
</feature>
<feature type="transmembrane region" description="Helical" evidence="2">
    <location>
        <begin position="66"/>
        <end position="92"/>
    </location>
</feature>
<dbReference type="InterPro" id="IPR052901">
    <property type="entry name" value="Bact_TGase-like"/>
</dbReference>
<feature type="transmembrane region" description="Helical" evidence="2">
    <location>
        <begin position="611"/>
        <end position="629"/>
    </location>
</feature>
<dbReference type="RefSeq" id="WP_115363181.1">
    <property type="nucleotide sequence ID" value="NZ_CP038012.1"/>
</dbReference>
<dbReference type="InterPro" id="IPR025403">
    <property type="entry name" value="TgpA-like_C"/>
</dbReference>
<evidence type="ECO:0000259" key="3">
    <source>
        <dbReference type="SMART" id="SM00460"/>
    </source>
</evidence>
<dbReference type="InterPro" id="IPR038765">
    <property type="entry name" value="Papain-like_cys_pep_sf"/>
</dbReference>
<dbReference type="InterPro" id="IPR021878">
    <property type="entry name" value="TgpA_N"/>
</dbReference>
<keyword evidence="5" id="KW-1185">Reference proteome</keyword>
<dbReference type="Pfam" id="PF11992">
    <property type="entry name" value="TgpA_N"/>
    <property type="match status" value="1"/>
</dbReference>
<dbReference type="EMBL" id="UGYZ01000002">
    <property type="protein sequence ID" value="SUJ17551.1"/>
    <property type="molecule type" value="Genomic_DNA"/>
</dbReference>
<organism evidence="4 5">
    <name type="scientific">Sporosarcina pasteurii</name>
    <name type="common">Bacillus pasteurii</name>
    <dbReference type="NCBI Taxonomy" id="1474"/>
    <lineage>
        <taxon>Bacteria</taxon>
        <taxon>Bacillati</taxon>
        <taxon>Bacillota</taxon>
        <taxon>Bacilli</taxon>
        <taxon>Bacillales</taxon>
        <taxon>Caryophanaceae</taxon>
        <taxon>Sporosarcina</taxon>
    </lineage>
</organism>
<gene>
    <name evidence="4" type="ORF">NCTC4822_02860</name>
</gene>
<dbReference type="Gene3D" id="3.10.620.30">
    <property type="match status" value="1"/>
</dbReference>
<accession>A0A380CC09</accession>
<dbReference type="AlphaFoldDB" id="A0A380CC09"/>
<sequence length="731" mass="84396">MKEIQMNKWLLTFLYFLVFILLREWLLPVMELTETGYLSLFLIFIGIAFILALLKARWWLSIPIKTIYVLWAVQYIYIGTITIPVKTIPLVFEDMMSNIPLIISGEWGELSNTLRTILFFLLLWMMTYLVRYWLEVKRSIFLFYVITVAFIATVDTFTTYSAESSIFMIMVVGLLLLGILSISRISAKYQAFISLRQITLVSIPLVFVLIMSGVLMIFSPKFAPVWADPVPFIKSMAEGGEDGPITVSKSGYDPNDSQLGGPFLPDNSLVFEATVANKQYWKVETKDTYTSKGWEQSIVKTPPTNFTSGSNMADGMSRQQTEASEPKFAKMNMVEKFPFIIYPYGMTAVHTDRDVTIIHDVEASKYRTEIEGESGNLDQYDNEFIGQSYSLKELRDTKISALPKTNEFAAYLQLPDGLPDRVRELAESITESSESVYDKAKAVERYFGKSGFVYDQKNVAVPSEEEDYVDQFLFDTKRGYCDNFSSSMVILLRTLDIPARWVKGFAPGEASRNDEGERVYRVSNNEAHSWVEAYMPGVGWVPFEPTIGFSGVSDIDYDIELNLDDPEVREMPEQKREELEREIKEKEAQEKRNANDRKVSIAINEWIKDNVRRMLLGAAILLILGWYLYTRRRRWMLKIIIPLYRSKDGNWDSYAKQYHSLLKQLDRFGLKREPGETLSTYAARVDHHFGGSQMQKLTTAYEKRIYGETKESQDWQRLQEMWEDLVFRTSD</sequence>
<dbReference type="Pfam" id="PF01841">
    <property type="entry name" value="Transglut_core"/>
    <property type="match status" value="1"/>
</dbReference>
<keyword evidence="2" id="KW-1133">Transmembrane helix</keyword>
<dbReference type="InterPro" id="IPR002931">
    <property type="entry name" value="Transglutaminase-like"/>
</dbReference>
<feature type="coiled-coil region" evidence="1">
    <location>
        <begin position="569"/>
        <end position="596"/>
    </location>
</feature>
<dbReference type="PANTHER" id="PTHR42736">
    <property type="entry name" value="PROTEIN-GLUTAMINE GAMMA-GLUTAMYLTRANSFERASE"/>
    <property type="match status" value="1"/>
</dbReference>
<dbReference type="PANTHER" id="PTHR42736:SF1">
    <property type="entry name" value="PROTEIN-GLUTAMINE GAMMA-GLUTAMYLTRANSFERASE"/>
    <property type="match status" value="1"/>
</dbReference>
<dbReference type="Pfam" id="PF13559">
    <property type="entry name" value="DUF4129"/>
    <property type="match status" value="1"/>
</dbReference>
<name>A0A380CC09_SPOPA</name>
<evidence type="ECO:0000313" key="5">
    <source>
        <dbReference type="Proteomes" id="UP000254519"/>
    </source>
</evidence>
<protein>
    <submittedName>
        <fullName evidence="4">Uncharacterized protein conserved in bacteria</fullName>
    </submittedName>
</protein>
<feature type="transmembrane region" description="Helical" evidence="2">
    <location>
        <begin position="36"/>
        <end position="54"/>
    </location>
</feature>
<dbReference type="SUPFAM" id="SSF54001">
    <property type="entry name" value="Cysteine proteinases"/>
    <property type="match status" value="1"/>
</dbReference>
<feature type="domain" description="Transglutaminase-like" evidence="3">
    <location>
        <begin position="473"/>
        <end position="547"/>
    </location>
</feature>
<evidence type="ECO:0000256" key="1">
    <source>
        <dbReference type="SAM" id="Coils"/>
    </source>
</evidence>
<proteinExistence type="predicted"/>
<reference evidence="4 5" key="1">
    <citation type="submission" date="2018-06" db="EMBL/GenBank/DDBJ databases">
        <authorList>
            <consortium name="Pathogen Informatics"/>
            <person name="Doyle S."/>
        </authorList>
    </citation>
    <scope>NUCLEOTIDE SEQUENCE [LARGE SCALE GENOMIC DNA]</scope>
    <source>
        <strain evidence="5">ATCC 11859 / DSM 33 / NCIB 8841 / NCTC 4822</strain>
    </source>
</reference>
<dbReference type="Proteomes" id="UP000254519">
    <property type="component" value="Unassembled WGS sequence"/>
</dbReference>
<evidence type="ECO:0000256" key="2">
    <source>
        <dbReference type="SAM" id="Phobius"/>
    </source>
</evidence>
<keyword evidence="1" id="KW-0175">Coiled coil</keyword>
<keyword evidence="2" id="KW-0812">Transmembrane</keyword>
<dbReference type="OrthoDB" id="9804872at2"/>